<dbReference type="SUPFAM" id="SSF50998">
    <property type="entry name" value="Quinoprotein alcohol dehydrogenase-like"/>
    <property type="match status" value="1"/>
</dbReference>
<evidence type="ECO:0000313" key="2">
    <source>
        <dbReference type="EMBL" id="TDD26904.1"/>
    </source>
</evidence>
<proteinExistence type="predicted"/>
<keyword evidence="3" id="KW-1185">Reference proteome</keyword>
<feature type="signal peptide" evidence="1">
    <location>
        <begin position="1"/>
        <end position="22"/>
    </location>
</feature>
<dbReference type="AlphaFoldDB" id="A0A4R4X8V3"/>
<dbReference type="EMBL" id="SMKR01000040">
    <property type="protein sequence ID" value="TDD26904.1"/>
    <property type="molecule type" value="Genomic_DNA"/>
</dbReference>
<accession>A0A4R4X8V3</accession>
<dbReference type="InterPro" id="IPR011047">
    <property type="entry name" value="Quinoprotein_ADH-like_sf"/>
</dbReference>
<dbReference type="PROSITE" id="PS51318">
    <property type="entry name" value="TAT"/>
    <property type="match status" value="1"/>
</dbReference>
<dbReference type="InterPro" id="IPR015943">
    <property type="entry name" value="WD40/YVTN_repeat-like_dom_sf"/>
</dbReference>
<dbReference type="SUPFAM" id="SSF63829">
    <property type="entry name" value="Calcium-dependent phosphotriesterase"/>
    <property type="match status" value="1"/>
</dbReference>
<dbReference type="Gene3D" id="2.130.10.10">
    <property type="entry name" value="YVTN repeat-like/Quinoprotein amine dehydrogenase"/>
    <property type="match status" value="1"/>
</dbReference>
<keyword evidence="1" id="KW-0732">Signal</keyword>
<evidence type="ECO:0000256" key="1">
    <source>
        <dbReference type="SAM" id="SignalP"/>
    </source>
</evidence>
<feature type="chain" id="PRO_5039190868" evidence="1">
    <location>
        <begin position="23"/>
        <end position="651"/>
    </location>
</feature>
<organism evidence="2 3">
    <name type="scientific">Kribbella turkmenica</name>
    <dbReference type="NCBI Taxonomy" id="2530375"/>
    <lineage>
        <taxon>Bacteria</taxon>
        <taxon>Bacillati</taxon>
        <taxon>Actinomycetota</taxon>
        <taxon>Actinomycetes</taxon>
        <taxon>Propionibacteriales</taxon>
        <taxon>Kribbellaceae</taxon>
        <taxon>Kribbella</taxon>
    </lineage>
</organism>
<dbReference type="InterPro" id="IPR011041">
    <property type="entry name" value="Quinoprot_gluc/sorb_DH_b-prop"/>
</dbReference>
<sequence>MRISRRTALTGALLTGAVTALPAPGARAVQAEPVDGSTLPRFGAACLTAAVVAMAVHDGHAYVLTRGIVPPRLVDIDLATRRVSRTIDVPAGEGGWGITVAAGKIYVGLYPVAEVYCFDPATGTLTRVGTLAGAGGFVWDLTTSPDGQVFAVSYPNGAVWQIDPATNALTRLGAPVPGAQYGRYVGAAGDFVYAGIYTPSQLVGYDRSAGTFGDLTPAELRGQNFGPFAATADRIYVGASGALVSMALDGSDVRVVPLPAGETGVDALTVTADGTAYLTTRRSGTVWTCGPADTTLTAVATPAPADEHRRLHLLDATTLLGSTGSGVLWWLDLSTGGSELVDLVDAGFTPAPDKPQSIELGDPHLYVGGHWVVTEHAIGTGATRRIRVPGEPKTLTWVKDELYSAIYPSTEVVRINPRTKEVHSFGIIGHDQIRPWQAAYDDTSKLLAIASAPRTGRLTGALTLLDTRTGELDIHYGVLPDQSVLSVSIVDGIAYLGGDMVGGGGITPTRSAAAIGAFDLRRRELLWSVDPLPGERSIQSVAVKDGVLYGVLKRTSGGWFTYDLTTRAVVRGTNKLSGYGEILVDRTGVYCETNFGGNLYQLGPGLTEAKLLVNKLGDGWYTVPQLSPVRGGPRHHVWGLADRDLVQLPLP</sequence>
<dbReference type="RefSeq" id="WP_132319241.1">
    <property type="nucleotide sequence ID" value="NZ_SMKR01000040.1"/>
</dbReference>
<name>A0A4R4X8V3_9ACTN</name>
<protein>
    <submittedName>
        <fullName evidence="2">Uncharacterized protein</fullName>
    </submittedName>
</protein>
<reference evidence="2 3" key="1">
    <citation type="submission" date="2019-02" db="EMBL/GenBank/DDBJ databases">
        <title>Draft genome sequences of novel Actinobacteria.</title>
        <authorList>
            <person name="Sahin N."/>
            <person name="Ay H."/>
            <person name="Saygin H."/>
        </authorList>
    </citation>
    <scope>NUCLEOTIDE SEQUENCE [LARGE SCALE GENOMIC DNA]</scope>
    <source>
        <strain evidence="2 3">16K104</strain>
    </source>
</reference>
<evidence type="ECO:0000313" key="3">
    <source>
        <dbReference type="Proteomes" id="UP000295172"/>
    </source>
</evidence>
<comment type="caution">
    <text evidence="2">The sequence shown here is derived from an EMBL/GenBank/DDBJ whole genome shotgun (WGS) entry which is preliminary data.</text>
</comment>
<gene>
    <name evidence="2" type="ORF">E1218_11790</name>
</gene>
<dbReference type="Proteomes" id="UP000295172">
    <property type="component" value="Unassembled WGS sequence"/>
</dbReference>
<dbReference type="SUPFAM" id="SSF50952">
    <property type="entry name" value="Soluble quinoprotein glucose dehydrogenase"/>
    <property type="match status" value="1"/>
</dbReference>
<dbReference type="InterPro" id="IPR006311">
    <property type="entry name" value="TAT_signal"/>
</dbReference>
<dbReference type="OrthoDB" id="57332at2"/>